<proteinExistence type="predicted"/>
<accession>A0A6J4U9V7</accession>
<dbReference type="Pfam" id="PF22746">
    <property type="entry name" value="SHOCT-like_DUF2089-C"/>
    <property type="match status" value="1"/>
</dbReference>
<evidence type="ECO:0000259" key="2">
    <source>
        <dbReference type="Pfam" id="PF22746"/>
    </source>
</evidence>
<gene>
    <name evidence="3" type="ORF">AVDCRST_MAG19-13</name>
</gene>
<name>A0A6J4U9V7_9BACT</name>
<reference evidence="3" key="1">
    <citation type="submission" date="2020-02" db="EMBL/GenBank/DDBJ databases">
        <authorList>
            <person name="Meier V. D."/>
        </authorList>
    </citation>
    <scope>NUCLEOTIDE SEQUENCE</scope>
    <source>
        <strain evidence="3">AVDCRST_MAG19</strain>
    </source>
</reference>
<dbReference type="AlphaFoldDB" id="A0A6J4U9V7"/>
<dbReference type="InterPro" id="IPR053959">
    <property type="entry name" value="YvlB/LiaX_N"/>
</dbReference>
<sequence>MTETVPPRANRRDPGREDRIEILRLLESGTVTADEAAALLDALDQADRRAPPDADAPVARSTGRSPTGQVRIRVTESETGQVTVNVAVPLALVESGLDIASQFVGEYLPAAKVIRESVATGLRGSLVDVDDGEQRLEIIVE</sequence>
<evidence type="ECO:0000313" key="3">
    <source>
        <dbReference type="EMBL" id="CAA9542585.1"/>
    </source>
</evidence>
<feature type="region of interest" description="Disordered" evidence="1">
    <location>
        <begin position="45"/>
        <end position="69"/>
    </location>
</feature>
<dbReference type="EMBL" id="CADCWL010000002">
    <property type="protein sequence ID" value="CAA9542585.1"/>
    <property type="molecule type" value="Genomic_DNA"/>
</dbReference>
<feature type="domain" description="YvlB/LiaX N-terminal" evidence="2">
    <location>
        <begin position="17"/>
        <end position="45"/>
    </location>
</feature>
<protein>
    <recommendedName>
        <fullName evidence="2">YvlB/LiaX N-terminal domain-containing protein</fullName>
    </recommendedName>
</protein>
<evidence type="ECO:0000256" key="1">
    <source>
        <dbReference type="SAM" id="MobiDB-lite"/>
    </source>
</evidence>
<organism evidence="3">
    <name type="scientific">uncultured Thermomicrobiales bacterium</name>
    <dbReference type="NCBI Taxonomy" id="1645740"/>
    <lineage>
        <taxon>Bacteria</taxon>
        <taxon>Pseudomonadati</taxon>
        <taxon>Thermomicrobiota</taxon>
        <taxon>Thermomicrobia</taxon>
        <taxon>Thermomicrobiales</taxon>
        <taxon>environmental samples</taxon>
    </lineage>
</organism>